<sequence>MDAQMSSETILGPSYDIYQILLDIGTDDRNFKVCKDKKEKLIYVLAFDSRNNGTSLGLFMISIDTHKFYKINISSGEERHPVKISRIWCSFGDLYGYEENTNLFLMKRKQDIQFMSYHLNQSLNNIYLDEYEKNNLALLTRSKDLFFYDFERLEWNLVSSNASDPKWFNKDFLFYLHNIGQLKSYSLSTKQTKLYEKNDTIQYNIVQNILWIHQWIKLSFKMNFIFSSEWVERYIDLIYVKNVIEVFFSNNIVYVLVLTEYDTEKIYVFDKDKLKVNYFDHDSLGYMKNHVDNQKYLHVIDGLPGVILFTKTILNHGKEALKTFISYNGGKSWSYLKFKNKQHTPCKSQKCDISILPDEQSLSDVIKYSPTNPLLIVAPCTVTTAKNLHQTRLMVSDDGGLSWIFPQFIFDSIEILNEGEILVGIESQKYAHYDFKYETIDDKCYAADYKLEGYFKKKCTGKANQFVESAFPATKSQDNICDDGYDENKELEICQYQFNYNTISLLVNNKLLFYNLYKSFENINEFPSVVQGNDKMFDVKIDKYQKCIYGHVQKGIARKCYSTKDELSKPFEMVIIDSNIYGIEIDPRNGHLYYHDKIQSLFFTPDYLRE</sequence>
<dbReference type="InterPro" id="IPR031778">
    <property type="entry name" value="Sortilin_N"/>
</dbReference>
<accession>A0A0C2JF12</accession>
<protein>
    <recommendedName>
        <fullName evidence="2">Sortilin N-terminal domain-containing protein</fullName>
    </recommendedName>
</protein>
<evidence type="ECO:0000256" key="1">
    <source>
        <dbReference type="ARBA" id="ARBA00022737"/>
    </source>
</evidence>
<evidence type="ECO:0000259" key="2">
    <source>
        <dbReference type="Pfam" id="PF15902"/>
    </source>
</evidence>
<dbReference type="SUPFAM" id="SSF50939">
    <property type="entry name" value="Sialidases"/>
    <property type="match status" value="1"/>
</dbReference>
<dbReference type="AlphaFoldDB" id="A0A0C2JF12"/>
<evidence type="ECO:0000313" key="4">
    <source>
        <dbReference type="Proteomes" id="UP000031668"/>
    </source>
</evidence>
<keyword evidence="1" id="KW-0677">Repeat</keyword>
<dbReference type="EMBL" id="JWZT01003067">
    <property type="protein sequence ID" value="KII67838.1"/>
    <property type="molecule type" value="Genomic_DNA"/>
</dbReference>
<dbReference type="Pfam" id="PF15902">
    <property type="entry name" value="Sortilin-Vps10"/>
    <property type="match status" value="1"/>
</dbReference>
<reference evidence="3 4" key="1">
    <citation type="journal article" date="2014" name="Genome Biol. Evol.">
        <title>The genome of the myxosporean Thelohanellus kitauei shows adaptations to nutrient acquisition within its fish host.</title>
        <authorList>
            <person name="Yang Y."/>
            <person name="Xiong J."/>
            <person name="Zhou Z."/>
            <person name="Huo F."/>
            <person name="Miao W."/>
            <person name="Ran C."/>
            <person name="Liu Y."/>
            <person name="Zhang J."/>
            <person name="Feng J."/>
            <person name="Wang M."/>
            <person name="Wang M."/>
            <person name="Wang L."/>
            <person name="Yao B."/>
        </authorList>
    </citation>
    <scope>NUCLEOTIDE SEQUENCE [LARGE SCALE GENOMIC DNA]</scope>
    <source>
        <strain evidence="3">Wuqing</strain>
    </source>
</reference>
<dbReference type="Proteomes" id="UP000031668">
    <property type="component" value="Unassembled WGS sequence"/>
</dbReference>
<comment type="caution">
    <text evidence="3">The sequence shown here is derived from an EMBL/GenBank/DDBJ whole genome shotgun (WGS) entry which is preliminary data.</text>
</comment>
<dbReference type="InterPro" id="IPR036278">
    <property type="entry name" value="Sialidase_sf"/>
</dbReference>
<feature type="domain" description="Sortilin N-terminal" evidence="2">
    <location>
        <begin position="297"/>
        <end position="437"/>
    </location>
</feature>
<evidence type="ECO:0000313" key="3">
    <source>
        <dbReference type="EMBL" id="KII67838.1"/>
    </source>
</evidence>
<keyword evidence="4" id="KW-1185">Reference proteome</keyword>
<dbReference type="OrthoDB" id="443634at2759"/>
<organism evidence="3 4">
    <name type="scientific">Thelohanellus kitauei</name>
    <name type="common">Myxosporean</name>
    <dbReference type="NCBI Taxonomy" id="669202"/>
    <lineage>
        <taxon>Eukaryota</taxon>
        <taxon>Metazoa</taxon>
        <taxon>Cnidaria</taxon>
        <taxon>Myxozoa</taxon>
        <taxon>Myxosporea</taxon>
        <taxon>Bivalvulida</taxon>
        <taxon>Platysporina</taxon>
        <taxon>Myxobolidae</taxon>
        <taxon>Thelohanellus</taxon>
    </lineage>
</organism>
<proteinExistence type="predicted"/>
<dbReference type="CDD" id="cd15482">
    <property type="entry name" value="Sialidase_non-viral"/>
    <property type="match status" value="1"/>
</dbReference>
<name>A0A0C2JF12_THEKT</name>
<gene>
    <name evidence="3" type="ORF">RF11_05397</name>
</gene>